<dbReference type="OrthoDB" id="6043394at2"/>
<sequence length="244" mass="27458">MAYELYYWDGLQGRGEFVRLALEDAGADYVDVSRGAKKDGQGTGAMLKIMNSKTEPHIPFAPPFLKDGELIIPHVANILQYLAPKLGLAPKDEGLRYVAHGLQLTITDMVAEVHDTHHPLANGLYYEDQKDAAKKRAKDFIENRVPKFIGYFERVLAQNPHGDTQVIGNTTTYVDLSIFQVVEGLHYAFPRAMKKFGGLYPRVTALHDAVLERPNIAAYVESERRIPFNESGIFRHYPELDQDA</sequence>
<dbReference type="PROSITE" id="PS50405">
    <property type="entry name" value="GST_CTER"/>
    <property type="match status" value="1"/>
</dbReference>
<dbReference type="FunFam" id="1.20.1050.10:FF:000051">
    <property type="entry name" value="Glutathione S-transferase"/>
    <property type="match status" value="1"/>
</dbReference>
<dbReference type="Gene3D" id="3.40.30.10">
    <property type="entry name" value="Glutaredoxin"/>
    <property type="match status" value="1"/>
</dbReference>
<dbReference type="Proteomes" id="UP000054683">
    <property type="component" value="Unassembled WGS sequence"/>
</dbReference>
<proteinExistence type="predicted"/>
<feature type="domain" description="GST C-terminal" evidence="2">
    <location>
        <begin position="100"/>
        <end position="228"/>
    </location>
</feature>
<dbReference type="AlphaFoldDB" id="A0A158FT76"/>
<dbReference type="RefSeq" id="WP_062083815.1">
    <property type="nucleotide sequence ID" value="NZ_FCOK02000007.1"/>
</dbReference>
<dbReference type="InterPro" id="IPR036249">
    <property type="entry name" value="Thioredoxin-like_sf"/>
</dbReference>
<dbReference type="InterPro" id="IPR050213">
    <property type="entry name" value="GST_superfamily"/>
</dbReference>
<evidence type="ECO:0000313" key="4">
    <source>
        <dbReference type="Proteomes" id="UP000054683"/>
    </source>
</evidence>
<name>A0A158FT76_9BURK</name>
<feature type="domain" description="GST N-terminal" evidence="1">
    <location>
        <begin position="1"/>
        <end position="90"/>
    </location>
</feature>
<reference evidence="3 4" key="1">
    <citation type="submission" date="2016-01" db="EMBL/GenBank/DDBJ databases">
        <authorList>
            <person name="Oliw E.H."/>
        </authorList>
    </citation>
    <scope>NUCLEOTIDE SEQUENCE [LARGE SCALE GENOMIC DNA]</scope>
    <source>
        <strain evidence="3">LMG 27134</strain>
    </source>
</reference>
<dbReference type="CDD" id="cd03192">
    <property type="entry name" value="GST_C_Sigma_like"/>
    <property type="match status" value="1"/>
</dbReference>
<dbReference type="Pfam" id="PF14497">
    <property type="entry name" value="GST_C_3"/>
    <property type="match status" value="1"/>
</dbReference>
<dbReference type="Gene3D" id="1.20.1050.10">
    <property type="match status" value="1"/>
</dbReference>
<dbReference type="SUPFAM" id="SSF47616">
    <property type="entry name" value="GST C-terminal domain-like"/>
    <property type="match status" value="1"/>
</dbReference>
<dbReference type="EMBL" id="FCOK02000007">
    <property type="protein sequence ID" value="SAL22410.1"/>
    <property type="molecule type" value="Genomic_DNA"/>
</dbReference>
<dbReference type="InterPro" id="IPR004046">
    <property type="entry name" value="GST_C"/>
</dbReference>
<dbReference type="PROSITE" id="PS50404">
    <property type="entry name" value="GST_NTER"/>
    <property type="match status" value="1"/>
</dbReference>
<protein>
    <submittedName>
        <fullName evidence="3">Glutathione S-transferase domain-containing protein</fullName>
    </submittedName>
</protein>
<gene>
    <name evidence="3" type="ORF">AWB69_01518</name>
</gene>
<dbReference type="SUPFAM" id="SSF52833">
    <property type="entry name" value="Thioredoxin-like"/>
    <property type="match status" value="1"/>
</dbReference>
<dbReference type="InterPro" id="IPR004045">
    <property type="entry name" value="Glutathione_S-Trfase_N"/>
</dbReference>
<evidence type="ECO:0000313" key="3">
    <source>
        <dbReference type="EMBL" id="SAL22410.1"/>
    </source>
</evidence>
<dbReference type="PANTHER" id="PTHR11571">
    <property type="entry name" value="GLUTATHIONE S-TRANSFERASE"/>
    <property type="match status" value="1"/>
</dbReference>
<dbReference type="GO" id="GO:0006749">
    <property type="term" value="P:glutathione metabolic process"/>
    <property type="evidence" value="ECO:0007669"/>
    <property type="project" value="TreeGrafter"/>
</dbReference>
<dbReference type="GO" id="GO:0004364">
    <property type="term" value="F:glutathione transferase activity"/>
    <property type="evidence" value="ECO:0007669"/>
    <property type="project" value="TreeGrafter"/>
</dbReference>
<keyword evidence="3" id="KW-0808">Transferase</keyword>
<evidence type="ECO:0000259" key="1">
    <source>
        <dbReference type="PROSITE" id="PS50404"/>
    </source>
</evidence>
<dbReference type="InterPro" id="IPR036282">
    <property type="entry name" value="Glutathione-S-Trfase_C_sf"/>
</dbReference>
<organism evidence="3 4">
    <name type="scientific">Caballeronia udeis</name>
    <dbReference type="NCBI Taxonomy" id="1232866"/>
    <lineage>
        <taxon>Bacteria</taxon>
        <taxon>Pseudomonadati</taxon>
        <taxon>Pseudomonadota</taxon>
        <taxon>Betaproteobacteria</taxon>
        <taxon>Burkholderiales</taxon>
        <taxon>Burkholderiaceae</taxon>
        <taxon>Caballeronia</taxon>
    </lineage>
</organism>
<evidence type="ECO:0000259" key="2">
    <source>
        <dbReference type="PROSITE" id="PS50405"/>
    </source>
</evidence>
<dbReference type="InterPro" id="IPR010987">
    <property type="entry name" value="Glutathione-S-Trfase_C-like"/>
</dbReference>
<dbReference type="PANTHER" id="PTHR11571:SF263">
    <property type="entry name" value="GLUTATHIONE S-TRANSFERASE"/>
    <property type="match status" value="1"/>
</dbReference>
<accession>A0A158FT76</accession>